<dbReference type="EMBL" id="FP476056">
    <property type="protein sequence ID" value="CAZ95429.1"/>
    <property type="molecule type" value="Genomic_DNA"/>
</dbReference>
<organism evidence="1 2">
    <name type="scientific">Zobellia galactanivorans (strain DSM 12802 / CCUG 47099 / CIP 106680 / NCIMB 13871 / Dsij)</name>
    <dbReference type="NCBI Taxonomy" id="63186"/>
    <lineage>
        <taxon>Bacteria</taxon>
        <taxon>Pseudomonadati</taxon>
        <taxon>Bacteroidota</taxon>
        <taxon>Flavobacteriia</taxon>
        <taxon>Flavobacteriales</taxon>
        <taxon>Flavobacteriaceae</taxon>
        <taxon>Zobellia</taxon>
    </lineage>
</organism>
<keyword evidence="2" id="KW-1185">Reference proteome</keyword>
<gene>
    <name evidence="1" type="ordered locus">zobellia_1373</name>
</gene>
<dbReference type="Proteomes" id="UP000008898">
    <property type="component" value="Chromosome"/>
</dbReference>
<dbReference type="STRING" id="63186.ZOBELLIA_1373"/>
<dbReference type="AlphaFoldDB" id="G0L3S3"/>
<reference evidence="1 2" key="2">
    <citation type="journal article" date="2012" name="Environ. Microbiol.">
        <title>Characterization of the first alginolytic operons in a marine bacterium: from their emergence in marine Flavobacteriia to their independent transfers to marine Proteobacteria and human gut Bacteroides.</title>
        <authorList>
            <person name="Thomas F."/>
            <person name="Barbeyron T."/>
            <person name="Tonon T."/>
            <person name="Genicot S."/>
            <person name="Czjzek M."/>
            <person name="Michel G."/>
        </authorList>
    </citation>
    <scope>NUCLEOTIDE SEQUENCE [LARGE SCALE GENOMIC DNA]</scope>
    <source>
        <strain evidence="2">DSM 12802 / CCUG 47099 / CIP 106680 / NCIMB 13871 / Dsij</strain>
    </source>
</reference>
<protein>
    <submittedName>
        <fullName evidence="1">Uncharacterized protein</fullName>
    </submittedName>
</protein>
<proteinExistence type="predicted"/>
<reference evidence="2" key="1">
    <citation type="submission" date="2009-07" db="EMBL/GenBank/DDBJ databases">
        <title>Complete genome sequence of Zobellia galactanivorans Dsij.</title>
        <authorList>
            <consortium name="Genoscope - CEA"/>
        </authorList>
    </citation>
    <scope>NUCLEOTIDE SEQUENCE [LARGE SCALE GENOMIC DNA]</scope>
    <source>
        <strain evidence="2">DSM 12802 / CCUG 47099 / CIP 106680 / NCIMB 13871 / Dsij</strain>
    </source>
</reference>
<dbReference type="HOGENOM" id="CLU_3241813_0_0_10"/>
<dbReference type="KEGG" id="zga:ZOBELLIA_1373"/>
<name>G0L3S3_ZOBGA</name>
<sequence>MQIYKLKLIFPAKDLILSRSPFLFISGAFLAIHIDRETISFVV</sequence>
<accession>G0L3S3</accession>
<evidence type="ECO:0000313" key="2">
    <source>
        <dbReference type="Proteomes" id="UP000008898"/>
    </source>
</evidence>
<evidence type="ECO:0000313" key="1">
    <source>
        <dbReference type="EMBL" id="CAZ95429.1"/>
    </source>
</evidence>